<dbReference type="NCBIfam" id="TIGR01951">
    <property type="entry name" value="nusB"/>
    <property type="match status" value="1"/>
</dbReference>
<dbReference type="HAMAP" id="MF_00073">
    <property type="entry name" value="NusB"/>
    <property type="match status" value="1"/>
</dbReference>
<dbReference type="PANTHER" id="PTHR11078:SF3">
    <property type="entry name" value="ANTITERMINATION NUSB DOMAIN-CONTAINING PROTEIN"/>
    <property type="match status" value="1"/>
</dbReference>
<dbReference type="GO" id="GO:0005829">
    <property type="term" value="C:cytosol"/>
    <property type="evidence" value="ECO:0007669"/>
    <property type="project" value="TreeGrafter"/>
</dbReference>
<dbReference type="EMBL" id="FNAK01000002">
    <property type="protein sequence ID" value="SDD60884.1"/>
    <property type="molecule type" value="Genomic_DNA"/>
</dbReference>
<dbReference type="OrthoDB" id="9797817at2"/>
<evidence type="ECO:0000256" key="1">
    <source>
        <dbReference type="ARBA" id="ARBA00005952"/>
    </source>
</evidence>
<keyword evidence="2 6" id="KW-0889">Transcription antitermination</keyword>
<dbReference type="RefSeq" id="WP_068305906.1">
    <property type="nucleotide sequence ID" value="NZ_DAIOMO010000001.1"/>
</dbReference>
<evidence type="ECO:0000256" key="4">
    <source>
        <dbReference type="ARBA" id="ARBA00023015"/>
    </source>
</evidence>
<evidence type="ECO:0000259" key="7">
    <source>
        <dbReference type="Pfam" id="PF01029"/>
    </source>
</evidence>
<dbReference type="InterPro" id="IPR035926">
    <property type="entry name" value="NusB-like_sf"/>
</dbReference>
<dbReference type="InterPro" id="IPR006027">
    <property type="entry name" value="NusB_RsmB_TIM44"/>
</dbReference>
<dbReference type="AlphaFoldDB" id="A0A1G6W4Y6"/>
<dbReference type="InterPro" id="IPR011605">
    <property type="entry name" value="NusB_fam"/>
</dbReference>
<dbReference type="PANTHER" id="PTHR11078">
    <property type="entry name" value="N UTILIZATION SUBSTANCE PROTEIN B-RELATED"/>
    <property type="match status" value="1"/>
</dbReference>
<sequence length="155" mass="17101">MSAGSKTPKVGGPRSAARLAAVQALYQLDMSDEPKAKMVVEEYVNHRLGQEIEGDQYVAADANLFSDVVLGAWERREEIDGTLTSCLSSDWPLDRLEKLIHAIFRAGGYELVARPDVPTAVIINEYVDVAHGFYERTEASFVNGVLDRFAKAVRT</sequence>
<reference evidence="8 9" key="1">
    <citation type="submission" date="2016-10" db="EMBL/GenBank/DDBJ databases">
        <authorList>
            <person name="de Groot N.N."/>
        </authorList>
    </citation>
    <scope>NUCLEOTIDE SEQUENCE [LARGE SCALE GENOMIC DNA]</scope>
    <source>
        <strain evidence="8 9">CGMCC 1.9109</strain>
    </source>
</reference>
<proteinExistence type="inferred from homology"/>
<dbReference type="GO" id="GO:0003723">
    <property type="term" value="F:RNA binding"/>
    <property type="evidence" value="ECO:0007669"/>
    <property type="project" value="UniProtKB-UniRule"/>
</dbReference>
<comment type="similarity">
    <text evidence="1 6">Belongs to the NusB family.</text>
</comment>
<dbReference type="Pfam" id="PF01029">
    <property type="entry name" value="NusB"/>
    <property type="match status" value="1"/>
</dbReference>
<gene>
    <name evidence="6" type="primary">nusB</name>
    <name evidence="8" type="ORF">SAMN04488071_0979</name>
</gene>
<evidence type="ECO:0000256" key="3">
    <source>
        <dbReference type="ARBA" id="ARBA00022884"/>
    </source>
</evidence>
<comment type="function">
    <text evidence="6">Involved in transcription antitermination. Required for transcription of ribosomal RNA (rRNA) genes. Binds specifically to the boxA antiterminator sequence of the ribosomal RNA (rrn) operons.</text>
</comment>
<keyword evidence="3 6" id="KW-0694">RNA-binding</keyword>
<accession>A0A1G6W4Y6</accession>
<feature type="domain" description="NusB/RsmB/TIM44" evidence="7">
    <location>
        <begin position="16"/>
        <end position="151"/>
    </location>
</feature>
<dbReference type="GO" id="GO:0006353">
    <property type="term" value="P:DNA-templated transcription termination"/>
    <property type="evidence" value="ECO:0007669"/>
    <property type="project" value="UniProtKB-UniRule"/>
</dbReference>
<protein>
    <recommendedName>
        <fullName evidence="6">Transcription antitermination protein NusB</fullName>
    </recommendedName>
    <alternativeName>
        <fullName evidence="6">Antitermination factor NusB</fullName>
    </alternativeName>
</protein>
<dbReference type="GO" id="GO:0031564">
    <property type="term" value="P:transcription antitermination"/>
    <property type="evidence" value="ECO:0007669"/>
    <property type="project" value="UniProtKB-KW"/>
</dbReference>
<keyword evidence="5 6" id="KW-0804">Transcription</keyword>
<evidence type="ECO:0000256" key="2">
    <source>
        <dbReference type="ARBA" id="ARBA00022814"/>
    </source>
</evidence>
<name>A0A1G6W4Y6_9PROT</name>
<dbReference type="Proteomes" id="UP000183685">
    <property type="component" value="Unassembled WGS sequence"/>
</dbReference>
<evidence type="ECO:0000256" key="6">
    <source>
        <dbReference type="HAMAP-Rule" id="MF_00073"/>
    </source>
</evidence>
<evidence type="ECO:0000256" key="5">
    <source>
        <dbReference type="ARBA" id="ARBA00023163"/>
    </source>
</evidence>
<evidence type="ECO:0000313" key="9">
    <source>
        <dbReference type="Proteomes" id="UP000183685"/>
    </source>
</evidence>
<dbReference type="SUPFAM" id="SSF48013">
    <property type="entry name" value="NusB-like"/>
    <property type="match status" value="1"/>
</dbReference>
<organism evidence="8 9">
    <name type="scientific">Kordiimonas lacus</name>
    <dbReference type="NCBI Taxonomy" id="637679"/>
    <lineage>
        <taxon>Bacteria</taxon>
        <taxon>Pseudomonadati</taxon>
        <taxon>Pseudomonadota</taxon>
        <taxon>Alphaproteobacteria</taxon>
        <taxon>Kordiimonadales</taxon>
        <taxon>Kordiimonadaceae</taxon>
        <taxon>Kordiimonas</taxon>
    </lineage>
</organism>
<keyword evidence="4 6" id="KW-0805">Transcription regulation</keyword>
<dbReference type="Gene3D" id="1.10.940.10">
    <property type="entry name" value="NusB-like"/>
    <property type="match status" value="1"/>
</dbReference>
<dbReference type="STRING" id="637679.GCA_001550055_02694"/>
<evidence type="ECO:0000313" key="8">
    <source>
        <dbReference type="EMBL" id="SDD60884.1"/>
    </source>
</evidence>
<keyword evidence="9" id="KW-1185">Reference proteome</keyword>